<evidence type="ECO:0000256" key="1">
    <source>
        <dbReference type="ARBA" id="ARBA00013258"/>
    </source>
</evidence>
<dbReference type="SUPFAM" id="SSF52151">
    <property type="entry name" value="FabD/lysophospholipase-like"/>
    <property type="match status" value="1"/>
</dbReference>
<comment type="catalytic activity">
    <reaction evidence="4">
        <text>holo-[ACP] + malonyl-CoA = malonyl-[ACP] + CoA</text>
        <dbReference type="Rhea" id="RHEA:41792"/>
        <dbReference type="Rhea" id="RHEA-COMP:9623"/>
        <dbReference type="Rhea" id="RHEA-COMP:9685"/>
        <dbReference type="ChEBI" id="CHEBI:57287"/>
        <dbReference type="ChEBI" id="CHEBI:57384"/>
        <dbReference type="ChEBI" id="CHEBI:64479"/>
        <dbReference type="ChEBI" id="CHEBI:78449"/>
        <dbReference type="EC" id="2.3.1.39"/>
    </reaction>
</comment>
<comment type="caution">
    <text evidence="7">The sequence shown here is derived from an EMBL/GenBank/DDBJ whole genome shotgun (WGS) entry which is preliminary data.</text>
</comment>
<evidence type="ECO:0000313" key="8">
    <source>
        <dbReference type="Proteomes" id="UP000777482"/>
    </source>
</evidence>
<dbReference type="AlphaFoldDB" id="A0A9P6VUB0"/>
<evidence type="ECO:0000313" key="7">
    <source>
        <dbReference type="EMBL" id="KAG0655912.1"/>
    </source>
</evidence>
<keyword evidence="8" id="KW-1185">Reference proteome</keyword>
<feature type="region of interest" description="Disordered" evidence="5">
    <location>
        <begin position="30"/>
        <end position="50"/>
    </location>
</feature>
<dbReference type="GO" id="GO:0005739">
    <property type="term" value="C:mitochondrion"/>
    <property type="evidence" value="ECO:0007669"/>
    <property type="project" value="TreeGrafter"/>
</dbReference>
<proteinExistence type="predicted"/>
<evidence type="ECO:0000256" key="3">
    <source>
        <dbReference type="ARBA" id="ARBA00023315"/>
    </source>
</evidence>
<keyword evidence="3" id="KW-0012">Acyltransferase</keyword>
<dbReference type="InterPro" id="IPR016036">
    <property type="entry name" value="Malonyl_transacylase_ACP-bd"/>
</dbReference>
<dbReference type="Gene3D" id="3.40.366.10">
    <property type="entry name" value="Malonyl-Coenzyme A Acyl Carrier Protein, domain 2"/>
    <property type="match status" value="2"/>
</dbReference>
<dbReference type="SUPFAM" id="SSF55048">
    <property type="entry name" value="Probable ACP-binding domain of malonyl-CoA ACP transacylase"/>
    <property type="match status" value="1"/>
</dbReference>
<dbReference type="OrthoDB" id="1929172at2759"/>
<evidence type="ECO:0000256" key="5">
    <source>
        <dbReference type="SAM" id="MobiDB-lite"/>
    </source>
</evidence>
<evidence type="ECO:0000256" key="4">
    <source>
        <dbReference type="ARBA" id="ARBA00048462"/>
    </source>
</evidence>
<sequence>MLRSAIPRGPLLPASVPGCTCARQASHYPASLSTASHPPPPPPLAPSTAHASNADLSAAYDNPAWSDPAYVRRYRDPARRDVFPSQAAGQLHSKRPLATRTRAARSDARNVEGEAGMPALQSTSASASEPHHVADGANGNGKRPRRNRLEMEALWSGGDFSPPIPLESYKAQTTRPKHALLFPGSGSQYVQMGYFLRQTPAAQEVWAEAEHALHGFEEWRRGLHLHELPGEAGELGRMLDETEAARSRETRLKDIVFEGPQDELTRSSNAQPAILITSIAFLRALEVRGAAISVVGPISGQLTRPIISFRAVQKQHKLPLALTSSLILGHSSGEYSAAVAAGALSLVDAVRLTRLHGLLTHYALSLPSIRLSPDYDAPPTHRGQMSALVLNPGHSHAELAEVIRQVRASRTASSDDPETQGCQGTVEVASFNSTTQVVLAGTRDGIMRASEVLCEREIASRAADLPVSAPFHCSFMAPAATGMQAALSSPSISLHTPSSPLMSGLDASLITTPSSLVSNLVAQISLPVRWSTCLASLPTQHQIRRLVFLGPGQALANLARRDAKLLREAEKAARAAAGGRDQDAAQEDVDDSKETEVISVATEKDMDRLREIWEEEDGV</sequence>
<protein>
    <recommendedName>
        <fullName evidence="1">[acyl-carrier-protein] S-malonyltransferase</fullName>
        <ecNumber evidence="1">2.3.1.39</ecNumber>
    </recommendedName>
</protein>
<dbReference type="Gene3D" id="3.30.70.250">
    <property type="entry name" value="Malonyl-CoA ACP transacylase, ACP-binding"/>
    <property type="match status" value="1"/>
</dbReference>
<reference evidence="7 8" key="1">
    <citation type="submission" date="2020-11" db="EMBL/GenBank/DDBJ databases">
        <title>Kefir isolates.</title>
        <authorList>
            <person name="Marcisauskas S."/>
            <person name="Kim Y."/>
            <person name="Blasche S."/>
        </authorList>
    </citation>
    <scope>NUCLEOTIDE SEQUENCE [LARGE SCALE GENOMIC DNA]</scope>
    <source>
        <strain evidence="7 8">KR</strain>
    </source>
</reference>
<organism evidence="7 8">
    <name type="scientific">Rhodotorula mucilaginosa</name>
    <name type="common">Yeast</name>
    <name type="synonym">Rhodotorula rubra</name>
    <dbReference type="NCBI Taxonomy" id="5537"/>
    <lineage>
        <taxon>Eukaryota</taxon>
        <taxon>Fungi</taxon>
        <taxon>Dikarya</taxon>
        <taxon>Basidiomycota</taxon>
        <taxon>Pucciniomycotina</taxon>
        <taxon>Microbotryomycetes</taxon>
        <taxon>Sporidiobolales</taxon>
        <taxon>Sporidiobolaceae</taxon>
        <taxon>Rhodotorula</taxon>
    </lineage>
</organism>
<dbReference type="EMBL" id="PUHQ01000108">
    <property type="protein sequence ID" value="KAG0655912.1"/>
    <property type="molecule type" value="Genomic_DNA"/>
</dbReference>
<dbReference type="InterPro" id="IPR014043">
    <property type="entry name" value="Acyl_transferase_dom"/>
</dbReference>
<keyword evidence="2" id="KW-0808">Transferase</keyword>
<dbReference type="InterPro" id="IPR016035">
    <property type="entry name" value="Acyl_Trfase/lysoPLipase"/>
</dbReference>
<gene>
    <name evidence="7" type="ORF">C6P46_000545</name>
</gene>
<dbReference type="SMART" id="SM00827">
    <property type="entry name" value="PKS_AT"/>
    <property type="match status" value="1"/>
</dbReference>
<feature type="region of interest" description="Disordered" evidence="5">
    <location>
        <begin position="81"/>
        <end position="145"/>
    </location>
</feature>
<dbReference type="Proteomes" id="UP000777482">
    <property type="component" value="Unassembled WGS sequence"/>
</dbReference>
<evidence type="ECO:0000259" key="6">
    <source>
        <dbReference type="SMART" id="SM00827"/>
    </source>
</evidence>
<dbReference type="PANTHER" id="PTHR42681:SF1">
    <property type="entry name" value="MALONYL-COA-ACYL CARRIER PROTEIN TRANSACYLASE, MITOCHONDRIAL"/>
    <property type="match status" value="1"/>
</dbReference>
<dbReference type="InterPro" id="IPR050858">
    <property type="entry name" value="Mal-CoA-ACP_Trans/PKS_FabD"/>
</dbReference>
<dbReference type="PANTHER" id="PTHR42681">
    <property type="entry name" value="MALONYL-COA-ACYL CARRIER PROTEIN TRANSACYLASE, MITOCHONDRIAL"/>
    <property type="match status" value="1"/>
</dbReference>
<accession>A0A9P6VUB0</accession>
<feature type="region of interest" description="Disordered" evidence="5">
    <location>
        <begin position="574"/>
        <end position="602"/>
    </location>
</feature>
<dbReference type="InterPro" id="IPR001227">
    <property type="entry name" value="Ac_transferase_dom_sf"/>
</dbReference>
<dbReference type="GO" id="GO:0006633">
    <property type="term" value="P:fatty acid biosynthetic process"/>
    <property type="evidence" value="ECO:0007669"/>
    <property type="project" value="TreeGrafter"/>
</dbReference>
<evidence type="ECO:0000256" key="2">
    <source>
        <dbReference type="ARBA" id="ARBA00022679"/>
    </source>
</evidence>
<dbReference type="GO" id="GO:0004314">
    <property type="term" value="F:[acyl-carrier-protein] S-malonyltransferase activity"/>
    <property type="evidence" value="ECO:0007669"/>
    <property type="project" value="UniProtKB-EC"/>
</dbReference>
<feature type="compositionally biased region" description="Basic and acidic residues" evidence="5">
    <location>
        <begin position="592"/>
        <end position="602"/>
    </location>
</feature>
<name>A0A9P6VUB0_RHOMI</name>
<feature type="domain" description="Malonyl-CoA:ACP transacylase (MAT)" evidence="6">
    <location>
        <begin position="181"/>
        <end position="582"/>
    </location>
</feature>
<dbReference type="EC" id="2.3.1.39" evidence="1"/>